<keyword evidence="3" id="KW-1185">Reference proteome</keyword>
<accession>A0A5C4VLI6</accession>
<comment type="caution">
    <text evidence="2">The sequence shown here is derived from an EMBL/GenBank/DDBJ whole genome shotgun (WGS) entry which is preliminary data.</text>
</comment>
<evidence type="ECO:0000313" key="2">
    <source>
        <dbReference type="EMBL" id="TNM36199.1"/>
    </source>
</evidence>
<dbReference type="SUPFAM" id="SSF140453">
    <property type="entry name" value="EsxAB dimer-like"/>
    <property type="match status" value="1"/>
</dbReference>
<dbReference type="Gene3D" id="1.10.287.1060">
    <property type="entry name" value="ESAT-6-like"/>
    <property type="match status" value="1"/>
</dbReference>
<evidence type="ECO:0000256" key="1">
    <source>
        <dbReference type="SAM" id="Coils"/>
    </source>
</evidence>
<dbReference type="AlphaFoldDB" id="A0A5C4VLI6"/>
<organism evidence="2 3">
    <name type="scientific">Nocardioides albidus</name>
    <dbReference type="NCBI Taxonomy" id="1517589"/>
    <lineage>
        <taxon>Bacteria</taxon>
        <taxon>Bacillati</taxon>
        <taxon>Actinomycetota</taxon>
        <taxon>Actinomycetes</taxon>
        <taxon>Propionibacteriales</taxon>
        <taxon>Nocardioidaceae</taxon>
        <taxon>Nocardioides</taxon>
    </lineage>
</organism>
<gene>
    <name evidence="2" type="ORF">FHP29_18625</name>
</gene>
<evidence type="ECO:0008006" key="4">
    <source>
        <dbReference type="Google" id="ProtNLM"/>
    </source>
</evidence>
<reference evidence="2 3" key="1">
    <citation type="journal article" date="2016" name="Int. J. Syst. Evol. Microbiol.">
        <title>Nocardioides albidus sp. nov., an actinobacterium isolated from garden soil.</title>
        <authorList>
            <person name="Singh H."/>
            <person name="Du J."/>
            <person name="Trinh H."/>
            <person name="Won K."/>
            <person name="Yang J.E."/>
            <person name="Yin C."/>
            <person name="Kook M."/>
            <person name="Yi T.H."/>
        </authorList>
    </citation>
    <scope>NUCLEOTIDE SEQUENCE [LARGE SCALE GENOMIC DNA]</scope>
    <source>
        <strain evidence="2 3">CCTCC AB 2015297</strain>
    </source>
</reference>
<name>A0A5C4VLI6_9ACTN</name>
<dbReference type="RefSeq" id="WP_139624387.1">
    <property type="nucleotide sequence ID" value="NZ_VDMP01000027.1"/>
</dbReference>
<proteinExistence type="predicted"/>
<dbReference type="InterPro" id="IPR036689">
    <property type="entry name" value="ESAT-6-like_sf"/>
</dbReference>
<keyword evidence="1" id="KW-0175">Coiled coil</keyword>
<protein>
    <recommendedName>
        <fullName evidence="4">WXG100 family type VII secretion target</fullName>
    </recommendedName>
</protein>
<dbReference type="Proteomes" id="UP000313231">
    <property type="component" value="Unassembled WGS sequence"/>
</dbReference>
<dbReference type="EMBL" id="VDMP01000027">
    <property type="protein sequence ID" value="TNM36199.1"/>
    <property type="molecule type" value="Genomic_DNA"/>
</dbReference>
<evidence type="ECO:0000313" key="3">
    <source>
        <dbReference type="Proteomes" id="UP000313231"/>
    </source>
</evidence>
<dbReference type="InterPro" id="IPR010310">
    <property type="entry name" value="T7SS_ESAT-6-like"/>
</dbReference>
<dbReference type="OrthoDB" id="4278078at2"/>
<sequence length="102" mass="11571">MSDPNGLDGLRVNHPKLEAAAAAMYQTAKDMNARLDQLESDARQYIQTWAPDSDQRLSYDQAKQAWDWAMKELLDLLDGVSKTTYQSNEDYINADKRGAGRF</sequence>
<feature type="coiled-coil region" evidence="1">
    <location>
        <begin position="21"/>
        <end position="48"/>
    </location>
</feature>
<dbReference type="Pfam" id="PF06013">
    <property type="entry name" value="WXG100"/>
    <property type="match status" value="1"/>
</dbReference>